<dbReference type="InterPro" id="IPR052239">
    <property type="entry name" value="Ser/Thr-specific_kinases"/>
</dbReference>
<proteinExistence type="predicted"/>
<evidence type="ECO:0000256" key="1">
    <source>
        <dbReference type="ARBA" id="ARBA00012513"/>
    </source>
</evidence>
<dbReference type="PIRSF" id="PIRSF000654">
    <property type="entry name" value="Integrin-linked_kinase"/>
    <property type="match status" value="1"/>
</dbReference>
<dbReference type="Pfam" id="PF00069">
    <property type="entry name" value="Pkinase"/>
    <property type="match status" value="1"/>
</dbReference>
<dbReference type="CDD" id="cd13986">
    <property type="entry name" value="STKc_16"/>
    <property type="match status" value="1"/>
</dbReference>
<dbReference type="Gene3D" id="1.10.510.10">
    <property type="entry name" value="Transferase(Phosphotransferase) domain 1"/>
    <property type="match status" value="1"/>
</dbReference>
<dbReference type="PROSITE" id="PS50011">
    <property type="entry name" value="PROTEIN_KINASE_DOM"/>
    <property type="match status" value="1"/>
</dbReference>
<keyword evidence="3" id="KW-0808">Transferase</keyword>
<gene>
    <name evidence="10" type="ORF">CVLEPA_LOCUS998</name>
</gene>
<dbReference type="Gene3D" id="3.30.200.20">
    <property type="entry name" value="Phosphorylase Kinase, domain 1"/>
    <property type="match status" value="1"/>
</dbReference>
<dbReference type="InterPro" id="IPR008271">
    <property type="entry name" value="Ser/Thr_kinase_AS"/>
</dbReference>
<dbReference type="SUPFAM" id="SSF56112">
    <property type="entry name" value="Protein kinase-like (PK-like)"/>
    <property type="match status" value="1"/>
</dbReference>
<keyword evidence="4" id="KW-0547">Nucleotide-binding</keyword>
<sequence length="307" mass="34887">MGGALSTVNACVCGRGLVTINQKRYLHQDNIGEGGFSYVDLIEDAKSGTFFALKRIICHDKKAENEALEEVEYCRMFHHENIIPLVDHCIKNKGRLTEVWLVLPYYKRGTLYDEYQRLATKNEKIPKDRVLSLFLGSCKGVEAFHNHQPEALAHRDIKPGNVLITNEDVPVLMDLGSVAPARVTIRNAKEAQALQDLAAERCTMPFRAPELFQVPLHCIIDEKVDIWSLGCILFSLMYLEGPFDQVWLKKDSVALAVQNRNLPFPQTDLYPATYRNLVRRLMDVEPATRPNISWVIEHVEALINDNT</sequence>
<evidence type="ECO:0000259" key="9">
    <source>
        <dbReference type="PROSITE" id="PS50011"/>
    </source>
</evidence>
<keyword evidence="2" id="KW-0723">Serine/threonine-protein kinase</keyword>
<organism evidence="10 11">
    <name type="scientific">Clavelina lepadiformis</name>
    <name type="common">Light-bulb sea squirt</name>
    <name type="synonym">Ascidia lepadiformis</name>
    <dbReference type="NCBI Taxonomy" id="159417"/>
    <lineage>
        <taxon>Eukaryota</taxon>
        <taxon>Metazoa</taxon>
        <taxon>Chordata</taxon>
        <taxon>Tunicata</taxon>
        <taxon>Ascidiacea</taxon>
        <taxon>Aplousobranchia</taxon>
        <taxon>Clavelinidae</taxon>
        <taxon>Clavelina</taxon>
    </lineage>
</organism>
<protein>
    <recommendedName>
        <fullName evidence="1">non-specific serine/threonine protein kinase</fullName>
        <ecNumber evidence="1">2.7.11.1</ecNumber>
    </recommendedName>
</protein>
<dbReference type="EMBL" id="CAWYQH010000001">
    <property type="protein sequence ID" value="CAK8671985.1"/>
    <property type="molecule type" value="Genomic_DNA"/>
</dbReference>
<feature type="domain" description="Protein kinase" evidence="9">
    <location>
        <begin position="25"/>
        <end position="301"/>
    </location>
</feature>
<dbReference type="Proteomes" id="UP001642483">
    <property type="component" value="Unassembled WGS sequence"/>
</dbReference>
<evidence type="ECO:0000256" key="3">
    <source>
        <dbReference type="ARBA" id="ARBA00022679"/>
    </source>
</evidence>
<evidence type="ECO:0000256" key="2">
    <source>
        <dbReference type="ARBA" id="ARBA00022527"/>
    </source>
</evidence>
<dbReference type="InterPro" id="IPR011009">
    <property type="entry name" value="Kinase-like_dom_sf"/>
</dbReference>
<keyword evidence="5" id="KW-0418">Kinase</keyword>
<keyword evidence="6" id="KW-0067">ATP-binding</keyword>
<accession>A0ABP0F0L1</accession>
<evidence type="ECO:0000313" key="11">
    <source>
        <dbReference type="Proteomes" id="UP001642483"/>
    </source>
</evidence>
<comment type="catalytic activity">
    <reaction evidence="7">
        <text>L-threonyl-[protein] + ATP = O-phospho-L-threonyl-[protein] + ADP + H(+)</text>
        <dbReference type="Rhea" id="RHEA:46608"/>
        <dbReference type="Rhea" id="RHEA-COMP:11060"/>
        <dbReference type="Rhea" id="RHEA-COMP:11605"/>
        <dbReference type="ChEBI" id="CHEBI:15378"/>
        <dbReference type="ChEBI" id="CHEBI:30013"/>
        <dbReference type="ChEBI" id="CHEBI:30616"/>
        <dbReference type="ChEBI" id="CHEBI:61977"/>
        <dbReference type="ChEBI" id="CHEBI:456216"/>
        <dbReference type="EC" id="2.7.11.1"/>
    </reaction>
</comment>
<dbReference type="PANTHER" id="PTHR45998">
    <property type="entry name" value="SERINE/THREONINE-PROTEIN KINASE 16"/>
    <property type="match status" value="1"/>
</dbReference>
<comment type="caution">
    <text evidence="10">The sequence shown here is derived from an EMBL/GenBank/DDBJ whole genome shotgun (WGS) entry which is preliminary data.</text>
</comment>
<dbReference type="SMART" id="SM00220">
    <property type="entry name" value="S_TKc"/>
    <property type="match status" value="1"/>
</dbReference>
<evidence type="ECO:0000256" key="5">
    <source>
        <dbReference type="ARBA" id="ARBA00022777"/>
    </source>
</evidence>
<evidence type="ECO:0000256" key="6">
    <source>
        <dbReference type="ARBA" id="ARBA00022840"/>
    </source>
</evidence>
<keyword evidence="11" id="KW-1185">Reference proteome</keyword>
<evidence type="ECO:0000256" key="7">
    <source>
        <dbReference type="ARBA" id="ARBA00047899"/>
    </source>
</evidence>
<dbReference type="PROSITE" id="PS00108">
    <property type="entry name" value="PROTEIN_KINASE_ST"/>
    <property type="match status" value="1"/>
</dbReference>
<evidence type="ECO:0000256" key="8">
    <source>
        <dbReference type="ARBA" id="ARBA00048679"/>
    </source>
</evidence>
<dbReference type="InterPro" id="IPR000719">
    <property type="entry name" value="Prot_kinase_dom"/>
</dbReference>
<dbReference type="EC" id="2.7.11.1" evidence="1"/>
<dbReference type="PANTHER" id="PTHR45998:SF2">
    <property type="entry name" value="SERINE_THREONINE-PROTEIN KINASE 16"/>
    <property type="match status" value="1"/>
</dbReference>
<evidence type="ECO:0000313" key="10">
    <source>
        <dbReference type="EMBL" id="CAK8671985.1"/>
    </source>
</evidence>
<comment type="catalytic activity">
    <reaction evidence="8">
        <text>L-seryl-[protein] + ATP = O-phospho-L-seryl-[protein] + ADP + H(+)</text>
        <dbReference type="Rhea" id="RHEA:17989"/>
        <dbReference type="Rhea" id="RHEA-COMP:9863"/>
        <dbReference type="Rhea" id="RHEA-COMP:11604"/>
        <dbReference type="ChEBI" id="CHEBI:15378"/>
        <dbReference type="ChEBI" id="CHEBI:29999"/>
        <dbReference type="ChEBI" id="CHEBI:30616"/>
        <dbReference type="ChEBI" id="CHEBI:83421"/>
        <dbReference type="ChEBI" id="CHEBI:456216"/>
        <dbReference type="EC" id="2.7.11.1"/>
    </reaction>
</comment>
<reference evidence="10 11" key="1">
    <citation type="submission" date="2024-02" db="EMBL/GenBank/DDBJ databases">
        <authorList>
            <person name="Daric V."/>
            <person name="Darras S."/>
        </authorList>
    </citation>
    <scope>NUCLEOTIDE SEQUENCE [LARGE SCALE GENOMIC DNA]</scope>
</reference>
<evidence type="ECO:0000256" key="4">
    <source>
        <dbReference type="ARBA" id="ARBA00022741"/>
    </source>
</evidence>
<name>A0ABP0F0L1_CLALP</name>